<dbReference type="RefSeq" id="WP_089161144.1">
    <property type="nucleotide sequence ID" value="NZ_MTHB01000091.1"/>
</dbReference>
<dbReference type="Pfam" id="PF11185">
    <property type="entry name" value="DUF2971"/>
    <property type="match status" value="1"/>
</dbReference>
<dbReference type="EMBL" id="MTHB01000091">
    <property type="protein sequence ID" value="OXC77881.1"/>
    <property type="molecule type" value="Genomic_DNA"/>
</dbReference>
<dbReference type="Proteomes" id="UP000214720">
    <property type="component" value="Unassembled WGS sequence"/>
</dbReference>
<dbReference type="OrthoDB" id="4119964at2"/>
<evidence type="ECO:0008006" key="3">
    <source>
        <dbReference type="Google" id="ProtNLM"/>
    </source>
</evidence>
<evidence type="ECO:0000313" key="1">
    <source>
        <dbReference type="EMBL" id="OXC77881.1"/>
    </source>
</evidence>
<gene>
    <name evidence="1" type="ORF">BSU04_14675</name>
</gene>
<evidence type="ECO:0000313" key="2">
    <source>
        <dbReference type="Proteomes" id="UP000214720"/>
    </source>
</evidence>
<name>A0A226X383_CABSO</name>
<sequence>MHQDHLYRFRSTHALLDGYQELENQQIYFCPPDGLNDPLEGFKHIYWRGDQIVWRNLLRHYLLNLMQAMSIASVMGQGFNPEMCAPLVHQTEHDLPQAPIRDVYAAACEEFFKHPIPEKLVSALSSQAREVRRDELQFYLRLIHPLAARSVITALAKRRLVLKQAARELEILINAMGENLNTVLRAHEQAGELSEVFFSASEELMSQLALITEFKNPGTPERRPWLFIIQDFTNYYVTSLERLLYPDWHVACFVGDPTNSAMWGGYGDSHRGVCLKFNAKADGQGTRTLDLYRANSWSGGKDGVVAHYAYIPHRFEQVRYTAEFPEVDFFESIATLPRSKLTGFWFAGPNGERSTTAERMLREDEAWRQEYWRKFATSFSTKSDEWAHEKETRLVLHSSLQRFDDKESRKLRYRFSDLSGIVFGMKTTSEDKLHIMRIVEQKCVAEGRKDFVFYQARFSARTRKIELAPLSMLKVE</sequence>
<proteinExistence type="predicted"/>
<protein>
    <recommendedName>
        <fullName evidence="3">DUF2971 domain-containing protein</fullName>
    </recommendedName>
</protein>
<dbReference type="InterPro" id="IPR021352">
    <property type="entry name" value="DUF2971"/>
</dbReference>
<accession>A0A226X383</accession>
<dbReference type="AlphaFoldDB" id="A0A226X383"/>
<reference evidence="2" key="1">
    <citation type="submission" date="2017-01" db="EMBL/GenBank/DDBJ databases">
        <title>Genome Analysis of Deinococcus marmoris KOPRI26562.</title>
        <authorList>
            <person name="Kim J.H."/>
            <person name="Oh H.-M."/>
        </authorList>
    </citation>
    <scope>NUCLEOTIDE SEQUENCE [LARGE SCALE GENOMIC DNA]</scope>
    <source>
        <strain evidence="2">PAMC 26633</strain>
    </source>
</reference>
<comment type="caution">
    <text evidence="1">The sequence shown here is derived from an EMBL/GenBank/DDBJ whole genome shotgun (WGS) entry which is preliminary data.</text>
</comment>
<organism evidence="1 2">
    <name type="scientific">Caballeronia sordidicola</name>
    <name type="common">Burkholderia sordidicola</name>
    <dbReference type="NCBI Taxonomy" id="196367"/>
    <lineage>
        <taxon>Bacteria</taxon>
        <taxon>Pseudomonadati</taxon>
        <taxon>Pseudomonadota</taxon>
        <taxon>Betaproteobacteria</taxon>
        <taxon>Burkholderiales</taxon>
        <taxon>Burkholderiaceae</taxon>
        <taxon>Caballeronia</taxon>
    </lineage>
</organism>